<dbReference type="Proteomes" id="UP000518752">
    <property type="component" value="Unassembled WGS sequence"/>
</dbReference>
<accession>A0A8H5HS82</accession>
<feature type="region of interest" description="Disordered" evidence="5">
    <location>
        <begin position="16"/>
        <end position="83"/>
    </location>
</feature>
<dbReference type="PANTHER" id="PTHR45709">
    <property type="entry name" value="LARGE SUBUNIT GTPASE 1 HOMOLOG-RELATED"/>
    <property type="match status" value="1"/>
</dbReference>
<dbReference type="Pfam" id="PF01926">
    <property type="entry name" value="MMR_HSR1"/>
    <property type="match status" value="1"/>
</dbReference>
<comment type="caution">
    <text evidence="7">The sequence shown here is derived from an EMBL/GenBank/DDBJ whole genome shotgun (WGS) entry which is preliminary data.</text>
</comment>
<dbReference type="AlphaFoldDB" id="A0A8H5HS82"/>
<evidence type="ECO:0000313" key="7">
    <source>
        <dbReference type="EMBL" id="KAF5388525.1"/>
    </source>
</evidence>
<feature type="compositionally biased region" description="Low complexity" evidence="5">
    <location>
        <begin position="73"/>
        <end position="83"/>
    </location>
</feature>
<dbReference type="SUPFAM" id="SSF52540">
    <property type="entry name" value="P-loop containing nucleoside triphosphate hydrolases"/>
    <property type="match status" value="1"/>
</dbReference>
<dbReference type="InterPro" id="IPR006073">
    <property type="entry name" value="GTP-bd"/>
</dbReference>
<reference evidence="7 8" key="1">
    <citation type="journal article" date="2020" name="ISME J.">
        <title>Uncovering the hidden diversity of litter-decomposition mechanisms in mushroom-forming fungi.</title>
        <authorList>
            <person name="Floudas D."/>
            <person name="Bentzer J."/>
            <person name="Ahren D."/>
            <person name="Johansson T."/>
            <person name="Persson P."/>
            <person name="Tunlid A."/>
        </authorList>
    </citation>
    <scope>NUCLEOTIDE SEQUENCE [LARGE SCALE GENOMIC DNA]</scope>
    <source>
        <strain evidence="7 8">CBS 406.79</strain>
    </source>
</reference>
<dbReference type="GO" id="GO:0005525">
    <property type="term" value="F:GTP binding"/>
    <property type="evidence" value="ECO:0007669"/>
    <property type="project" value="UniProtKB-KW"/>
</dbReference>
<protein>
    <recommendedName>
        <fullName evidence="4">Guanine nucleotide-binding protein-like 1</fullName>
    </recommendedName>
</protein>
<proteinExistence type="predicted"/>
<dbReference type="GO" id="GO:0003924">
    <property type="term" value="F:GTPase activity"/>
    <property type="evidence" value="ECO:0007669"/>
    <property type="project" value="InterPro"/>
</dbReference>
<evidence type="ECO:0000256" key="4">
    <source>
        <dbReference type="ARBA" id="ARBA00039902"/>
    </source>
</evidence>
<dbReference type="OrthoDB" id="61815at2759"/>
<comment type="function">
    <text evidence="3">Possible regulatory or functional link with the histocompatibility cluster.</text>
</comment>
<evidence type="ECO:0000259" key="6">
    <source>
        <dbReference type="Pfam" id="PF01926"/>
    </source>
</evidence>
<feature type="region of interest" description="Disordered" evidence="5">
    <location>
        <begin position="583"/>
        <end position="631"/>
    </location>
</feature>
<sequence>MAECLIPSIASNASDNFKLFSSFPPPPPQKMPRKQPSSARRKKEELQRNRKIKRGEILPAVEPKSKSKSRPRATASIIASTSASVQSSRKLQSSFARLPQHFLDSTRELASTVPLPRPVPPEAAILAESYAEEAQGEPLTCPRRPKWRYDMSKKEVESNEDGLFKKWLNQTDQALKKWCTTSEGSDQKNAEEDLLLRAPPSFERNLEVWRQLWRVTEISHIILVLVDSRNPLFHYPVSLSQFLSNHKVILVLTKTDISGPIRAAAWADYFRANFVGLRVVQVQSYISKESGVNHQGRSQYESQLPQSFREQLVAAIRELHEEMLEPPEKFKANSKSPANWKPPVRREIDWSAAMSSQAPGIAGTVFQDPINPEKEEKELPFLTIGLVGQPNVGKSSLLNALFGQSKTKHYQTLFLTPEIRFVDCPGLVMPNYVPMELQVLSGVLPISRVSAIPACIHFASQLVPLEDILNLKHPKADETPMEDNRTWRAGMKLAEGEPIFWTAMDILISYAQKKGWLTAKAGRPDYSRAGNAILRGLTEGRIPWASWPRGTPLGKIESEMGKVPDHGLWIRNDIIENREDYAFLDRRDDDEESSEDEDVDDSDNESVVADLNETDNDLLSNEIEPEDDRGYGYFSVPTTRFAVLQIERTAVHSSDGEE</sequence>
<gene>
    <name evidence="7" type="ORF">D9757_004670</name>
</gene>
<evidence type="ECO:0000256" key="1">
    <source>
        <dbReference type="ARBA" id="ARBA00022741"/>
    </source>
</evidence>
<keyword evidence="1" id="KW-0547">Nucleotide-binding</keyword>
<name>A0A8H5HS82_9AGAR</name>
<organism evidence="7 8">
    <name type="scientific">Collybiopsis confluens</name>
    <dbReference type="NCBI Taxonomy" id="2823264"/>
    <lineage>
        <taxon>Eukaryota</taxon>
        <taxon>Fungi</taxon>
        <taxon>Dikarya</taxon>
        <taxon>Basidiomycota</taxon>
        <taxon>Agaricomycotina</taxon>
        <taxon>Agaricomycetes</taxon>
        <taxon>Agaricomycetidae</taxon>
        <taxon>Agaricales</taxon>
        <taxon>Marasmiineae</taxon>
        <taxon>Omphalotaceae</taxon>
        <taxon>Collybiopsis</taxon>
    </lineage>
</organism>
<dbReference type="Gene3D" id="3.40.50.300">
    <property type="entry name" value="P-loop containing nucleotide triphosphate hydrolases"/>
    <property type="match status" value="1"/>
</dbReference>
<keyword evidence="2" id="KW-0342">GTP-binding</keyword>
<evidence type="ECO:0000256" key="2">
    <source>
        <dbReference type="ARBA" id="ARBA00023134"/>
    </source>
</evidence>
<feature type="compositionally biased region" description="Acidic residues" evidence="5">
    <location>
        <begin position="588"/>
        <end position="604"/>
    </location>
</feature>
<keyword evidence="8" id="KW-1185">Reference proteome</keyword>
<dbReference type="PANTHER" id="PTHR45709:SF3">
    <property type="entry name" value="GUANINE NUCLEOTIDE-BINDING PROTEIN-LIKE 1"/>
    <property type="match status" value="1"/>
</dbReference>
<evidence type="ECO:0000313" key="8">
    <source>
        <dbReference type="Proteomes" id="UP000518752"/>
    </source>
</evidence>
<evidence type="ECO:0000256" key="3">
    <source>
        <dbReference type="ARBA" id="ARBA00037770"/>
    </source>
</evidence>
<dbReference type="InterPro" id="IPR043358">
    <property type="entry name" value="GNL1-like"/>
</dbReference>
<feature type="domain" description="G" evidence="6">
    <location>
        <begin position="383"/>
        <end position="428"/>
    </location>
</feature>
<dbReference type="InterPro" id="IPR027417">
    <property type="entry name" value="P-loop_NTPase"/>
</dbReference>
<dbReference type="EMBL" id="JAACJN010000029">
    <property type="protein sequence ID" value="KAF5388525.1"/>
    <property type="molecule type" value="Genomic_DNA"/>
</dbReference>
<evidence type="ECO:0000256" key="5">
    <source>
        <dbReference type="SAM" id="MobiDB-lite"/>
    </source>
</evidence>